<keyword evidence="3" id="KW-1185">Reference proteome</keyword>
<sequence>MAEDLLHVGEPSNLGRVEIAPDVLEVIAGLATTEVKGVSSMRGNFASGVVEKLGKKAHGKGIKVELTEQGVAIDVYTVIDYGYSIPRVAEEIQANVRQTIINMTAIQVKEINIHVVGVQMNDAQEEKNNMEK</sequence>
<organism evidence="2 3">
    <name type="scientific">Gracilibacillus marinus</name>
    <dbReference type="NCBI Taxonomy" id="630535"/>
    <lineage>
        <taxon>Bacteria</taxon>
        <taxon>Bacillati</taxon>
        <taxon>Bacillota</taxon>
        <taxon>Bacilli</taxon>
        <taxon>Bacillales</taxon>
        <taxon>Bacillaceae</taxon>
        <taxon>Gracilibacillus</taxon>
    </lineage>
</organism>
<dbReference type="Proteomes" id="UP001595880">
    <property type="component" value="Unassembled WGS sequence"/>
</dbReference>
<dbReference type="RefSeq" id="WP_390199674.1">
    <property type="nucleotide sequence ID" value="NZ_JBHSDV010000003.1"/>
</dbReference>
<proteinExistence type="inferred from homology"/>
<dbReference type="PANTHER" id="PTHR34297:SF1">
    <property type="entry name" value="ASP23_GLS24 FAMILY ENVELOPE STRESS RESPONSE PROTEIN"/>
    <property type="match status" value="1"/>
</dbReference>
<dbReference type="Pfam" id="PF03780">
    <property type="entry name" value="Asp23"/>
    <property type="match status" value="1"/>
</dbReference>
<accession>A0ABV8VVM1</accession>
<protein>
    <submittedName>
        <fullName evidence="2">Asp23/Gls24 family envelope stress response protein</fullName>
    </submittedName>
</protein>
<dbReference type="EMBL" id="JBHSDV010000003">
    <property type="protein sequence ID" value="MFC4388568.1"/>
    <property type="molecule type" value="Genomic_DNA"/>
</dbReference>
<comment type="similarity">
    <text evidence="1">Belongs to the asp23 family.</text>
</comment>
<evidence type="ECO:0000256" key="1">
    <source>
        <dbReference type="ARBA" id="ARBA00005721"/>
    </source>
</evidence>
<name>A0ABV8VVM1_9BACI</name>
<reference evidence="3" key="1">
    <citation type="journal article" date="2019" name="Int. J. Syst. Evol. Microbiol.">
        <title>The Global Catalogue of Microorganisms (GCM) 10K type strain sequencing project: providing services to taxonomists for standard genome sequencing and annotation.</title>
        <authorList>
            <consortium name="The Broad Institute Genomics Platform"/>
            <consortium name="The Broad Institute Genome Sequencing Center for Infectious Disease"/>
            <person name="Wu L."/>
            <person name="Ma J."/>
        </authorList>
    </citation>
    <scope>NUCLEOTIDE SEQUENCE [LARGE SCALE GENOMIC DNA]</scope>
    <source>
        <strain evidence="3">KACC 14058</strain>
    </source>
</reference>
<dbReference type="InterPro" id="IPR005531">
    <property type="entry name" value="Asp23"/>
</dbReference>
<comment type="caution">
    <text evidence="2">The sequence shown here is derived from an EMBL/GenBank/DDBJ whole genome shotgun (WGS) entry which is preliminary data.</text>
</comment>
<evidence type="ECO:0000313" key="2">
    <source>
        <dbReference type="EMBL" id="MFC4388568.1"/>
    </source>
</evidence>
<evidence type="ECO:0000313" key="3">
    <source>
        <dbReference type="Proteomes" id="UP001595880"/>
    </source>
</evidence>
<gene>
    <name evidence="2" type="ORF">ACFOZ1_12255</name>
</gene>
<dbReference type="PANTHER" id="PTHR34297">
    <property type="entry name" value="HYPOTHETICAL CYTOSOLIC PROTEIN-RELATED"/>
    <property type="match status" value="1"/>
</dbReference>